<reference evidence="1 2" key="1">
    <citation type="journal article" date="2016" name="Appl. Environ. Microbiol.">
        <title>Lack of Overt Genome Reduction in the Bryostatin-Producing Bryozoan Symbiont "Candidatus Endobugula sertula".</title>
        <authorList>
            <person name="Miller I.J."/>
            <person name="Vanee N."/>
            <person name="Fong S.S."/>
            <person name="Lim-Fong G.E."/>
            <person name="Kwan J.C."/>
        </authorList>
    </citation>
    <scope>NUCLEOTIDE SEQUENCE [LARGE SCALE GENOMIC DNA]</scope>
    <source>
        <strain evidence="1">AB1-4</strain>
    </source>
</reference>
<evidence type="ECO:0000313" key="1">
    <source>
        <dbReference type="EMBL" id="ODS23740.1"/>
    </source>
</evidence>
<name>A0A1D2QQC3_9GAMM</name>
<gene>
    <name evidence="1" type="ORF">AB835_07080</name>
</gene>
<comment type="caution">
    <text evidence="1">The sequence shown here is derived from an EMBL/GenBank/DDBJ whole genome shotgun (WGS) entry which is preliminary data.</text>
</comment>
<protein>
    <submittedName>
        <fullName evidence="1">Uncharacterized protein</fullName>
    </submittedName>
</protein>
<dbReference type="EMBL" id="MDLC01000021">
    <property type="protein sequence ID" value="ODS23740.1"/>
    <property type="molecule type" value="Genomic_DNA"/>
</dbReference>
<dbReference type="Proteomes" id="UP000242502">
    <property type="component" value="Unassembled WGS sequence"/>
</dbReference>
<sequence>MHVLYFLLRHVLTGGVLQGFHFTVSIHSSYLLVGPVCLATVSLSSGQMLMPKAMPFTVSHFRL</sequence>
<accession>A0A1D2QQC3</accession>
<proteinExistence type="predicted"/>
<organism evidence="1 2">
    <name type="scientific">Candidatus Endobugula sertula</name>
    <name type="common">Bugula neritina bacterial symbiont</name>
    <dbReference type="NCBI Taxonomy" id="62101"/>
    <lineage>
        <taxon>Bacteria</taxon>
        <taxon>Pseudomonadati</taxon>
        <taxon>Pseudomonadota</taxon>
        <taxon>Gammaproteobacteria</taxon>
        <taxon>Cellvibrionales</taxon>
        <taxon>Cellvibrionaceae</taxon>
        <taxon>Candidatus Endobugula</taxon>
    </lineage>
</organism>
<dbReference type="AlphaFoldDB" id="A0A1D2QQC3"/>
<evidence type="ECO:0000313" key="2">
    <source>
        <dbReference type="Proteomes" id="UP000242502"/>
    </source>
</evidence>